<evidence type="ECO:0000313" key="2">
    <source>
        <dbReference type="EMBL" id="QJE73089.1"/>
    </source>
</evidence>
<organism evidence="2 3">
    <name type="scientific">Aerophototrophica crusticola</name>
    <dbReference type="NCBI Taxonomy" id="1709002"/>
    <lineage>
        <taxon>Bacteria</taxon>
        <taxon>Pseudomonadati</taxon>
        <taxon>Pseudomonadota</taxon>
        <taxon>Alphaproteobacteria</taxon>
        <taxon>Rhodospirillales</taxon>
        <taxon>Rhodospirillaceae</taxon>
        <taxon>Aerophototrophica</taxon>
    </lineage>
</organism>
<dbReference type="Proteomes" id="UP000501891">
    <property type="component" value="Chromosome"/>
</dbReference>
<evidence type="ECO:0000313" key="3">
    <source>
        <dbReference type="Proteomes" id="UP000501891"/>
    </source>
</evidence>
<gene>
    <name evidence="2" type="ORF">HHL28_08340</name>
</gene>
<dbReference type="EMBL" id="CP051775">
    <property type="protein sequence ID" value="QJE73089.1"/>
    <property type="molecule type" value="Genomic_DNA"/>
</dbReference>
<sequence>MPYYDFETTLKFKSSGEMDKAEDWIRANVKGLWAVEFIGLQEEMDIGTGMKSQVTHVRFKFGRKEDFDRFRNEYVQGKPPAPGPRRPAAPKAGGKTKPKGLLGWLLR</sequence>
<accession>A0A858R6B9</accession>
<reference evidence="2" key="1">
    <citation type="submission" date="2020-04" db="EMBL/GenBank/DDBJ databases">
        <title>A desert anoxygenic phototrophic bacterium fixes CO2 using RubisCO under aerobic conditions.</title>
        <authorList>
            <person name="Tang K."/>
        </authorList>
    </citation>
    <scope>NUCLEOTIDE SEQUENCE [LARGE SCALE GENOMIC DNA]</scope>
    <source>
        <strain evidence="2">MIMtkB3</strain>
    </source>
</reference>
<feature type="compositionally biased region" description="Low complexity" evidence="1">
    <location>
        <begin position="89"/>
        <end position="107"/>
    </location>
</feature>
<dbReference type="KEGG" id="acru:HHL28_08340"/>
<dbReference type="AlphaFoldDB" id="A0A858R6B9"/>
<protein>
    <submittedName>
        <fullName evidence="2">Uncharacterized protein</fullName>
    </submittedName>
</protein>
<evidence type="ECO:0000256" key="1">
    <source>
        <dbReference type="SAM" id="MobiDB-lite"/>
    </source>
</evidence>
<keyword evidence="3" id="KW-1185">Reference proteome</keyword>
<feature type="region of interest" description="Disordered" evidence="1">
    <location>
        <begin position="74"/>
        <end position="107"/>
    </location>
</feature>
<name>A0A858R6B9_9PROT</name>
<proteinExistence type="predicted"/>